<dbReference type="InterPro" id="IPR026992">
    <property type="entry name" value="DIOX_N"/>
</dbReference>
<dbReference type="PANTHER" id="PTHR10209">
    <property type="entry name" value="OXIDOREDUCTASE, 2OG-FE II OXYGENASE FAMILY PROTEIN"/>
    <property type="match status" value="1"/>
</dbReference>
<dbReference type="InterPro" id="IPR027443">
    <property type="entry name" value="IPNS-like_sf"/>
</dbReference>
<dbReference type="OrthoDB" id="288590at2759"/>
<protein>
    <submittedName>
        <fullName evidence="7">Uncharacterized protein</fullName>
    </submittedName>
</protein>
<proteinExistence type="inferred from homology"/>
<sequence length="206" mass="23599">MEWNNQPWTCFTAMHRRFFALPLEKKNSTSINKSPSFNGYIESGSEKSNNVVDTREGMYLGRKYSHDKVMIDNFPDESDLPGFAETVRTYRAQLIKLGFAMMKAVAVGLGLPDNYFEDKCSPPINLMSFWHYPLHPAETDSWGVGPHTDYGMWTFLLQDDVGGLEAEITEGKWNRLEANTRHILWLTWETASRLGPKVCIEPQDIV</sequence>
<dbReference type="Gene3D" id="2.60.120.330">
    <property type="entry name" value="B-lactam Antibiotic, Isopenicillin N Synthase, Chain"/>
    <property type="match status" value="1"/>
</dbReference>
<comment type="caution">
    <text evidence="7">The sequence shown here is derived from an EMBL/GenBank/DDBJ whole genome shotgun (WGS) entry which is preliminary data.</text>
</comment>
<dbReference type="EMBL" id="MU826395">
    <property type="protein sequence ID" value="KAJ7376592.1"/>
    <property type="molecule type" value="Genomic_DNA"/>
</dbReference>
<dbReference type="AlphaFoldDB" id="A0A9W9Z7K3"/>
<evidence type="ECO:0000313" key="8">
    <source>
        <dbReference type="Proteomes" id="UP001163046"/>
    </source>
</evidence>
<keyword evidence="2" id="KW-0479">Metal-binding</keyword>
<evidence type="ECO:0000256" key="2">
    <source>
        <dbReference type="ARBA" id="ARBA00022723"/>
    </source>
</evidence>
<keyword evidence="4" id="KW-0408">Iron</keyword>
<dbReference type="GO" id="GO:0016491">
    <property type="term" value="F:oxidoreductase activity"/>
    <property type="evidence" value="ECO:0007669"/>
    <property type="project" value="UniProtKB-KW"/>
</dbReference>
<comment type="similarity">
    <text evidence="1">Belongs to the iron/ascorbate-dependent oxidoreductase family.</text>
</comment>
<evidence type="ECO:0000259" key="5">
    <source>
        <dbReference type="Pfam" id="PF03171"/>
    </source>
</evidence>
<dbReference type="PANTHER" id="PTHR10209:SF881">
    <property type="entry name" value="FI07970P-RELATED"/>
    <property type="match status" value="1"/>
</dbReference>
<evidence type="ECO:0000313" key="7">
    <source>
        <dbReference type="EMBL" id="KAJ7376592.1"/>
    </source>
</evidence>
<gene>
    <name evidence="7" type="ORF">OS493_033753</name>
</gene>
<dbReference type="GO" id="GO:0046872">
    <property type="term" value="F:metal ion binding"/>
    <property type="evidence" value="ECO:0007669"/>
    <property type="project" value="UniProtKB-KW"/>
</dbReference>
<reference evidence="7" key="1">
    <citation type="submission" date="2023-01" db="EMBL/GenBank/DDBJ databases">
        <title>Genome assembly of the deep-sea coral Lophelia pertusa.</title>
        <authorList>
            <person name="Herrera S."/>
            <person name="Cordes E."/>
        </authorList>
    </citation>
    <scope>NUCLEOTIDE SEQUENCE</scope>
    <source>
        <strain evidence="7">USNM1676648</strain>
        <tissue evidence="7">Polyp</tissue>
    </source>
</reference>
<dbReference type="SUPFAM" id="SSF51197">
    <property type="entry name" value="Clavaminate synthase-like"/>
    <property type="match status" value="1"/>
</dbReference>
<organism evidence="7 8">
    <name type="scientific">Desmophyllum pertusum</name>
    <dbReference type="NCBI Taxonomy" id="174260"/>
    <lineage>
        <taxon>Eukaryota</taxon>
        <taxon>Metazoa</taxon>
        <taxon>Cnidaria</taxon>
        <taxon>Anthozoa</taxon>
        <taxon>Hexacorallia</taxon>
        <taxon>Scleractinia</taxon>
        <taxon>Caryophylliina</taxon>
        <taxon>Caryophylliidae</taxon>
        <taxon>Desmophyllum</taxon>
    </lineage>
</organism>
<keyword evidence="8" id="KW-1185">Reference proteome</keyword>
<evidence type="ECO:0000259" key="6">
    <source>
        <dbReference type="Pfam" id="PF14226"/>
    </source>
</evidence>
<name>A0A9W9Z7K3_9CNID</name>
<dbReference type="Pfam" id="PF14226">
    <property type="entry name" value="DIOX_N"/>
    <property type="match status" value="1"/>
</dbReference>
<feature type="domain" description="Isopenicillin N synthase-like Fe(2+) 2OG dioxygenase" evidence="5">
    <location>
        <begin position="130"/>
        <end position="179"/>
    </location>
</feature>
<evidence type="ECO:0000256" key="1">
    <source>
        <dbReference type="ARBA" id="ARBA00008056"/>
    </source>
</evidence>
<dbReference type="InterPro" id="IPR044861">
    <property type="entry name" value="IPNS-like_FE2OG_OXY"/>
</dbReference>
<accession>A0A9W9Z7K3</accession>
<evidence type="ECO:0000256" key="3">
    <source>
        <dbReference type="ARBA" id="ARBA00023002"/>
    </source>
</evidence>
<feature type="domain" description="Non-haem dioxygenase N-terminal" evidence="6">
    <location>
        <begin position="13"/>
        <end position="67"/>
    </location>
</feature>
<evidence type="ECO:0000256" key="4">
    <source>
        <dbReference type="ARBA" id="ARBA00023004"/>
    </source>
</evidence>
<dbReference type="Proteomes" id="UP001163046">
    <property type="component" value="Unassembled WGS sequence"/>
</dbReference>
<dbReference type="Pfam" id="PF03171">
    <property type="entry name" value="2OG-FeII_Oxy"/>
    <property type="match status" value="1"/>
</dbReference>
<keyword evidence="3" id="KW-0560">Oxidoreductase</keyword>